<sequence length="404" mass="46954">MWQAAFEPFYKLKSYCEIEHFKGWDPYDGLNSKVFQALPFLKHSALCRLVVIQGFKRCPINLRRLALVPKEYNAKGVGLFLSGYCNLYHIVQKHPEWMDKLGSQNDINNRIHELAELLIQLQSKGFSGACWGYNFDWQARRLFLFPKYTPTVVATNFCATALMEAYEITNDRKYLDVALSAADFITKDLHRTPYHDGFIFSYSPLPGNDTVFNASLLGARLLSYCYHYTKKEEYALLAEQSIKACCAGQRSDGAWVYGMLPIQNWVDSFHTGYNLDALIAYQELTGDKSFQAYIEKGFNYYIEHFFEPDGTPKYYDNRTYPIDIHCPGQLLITLSRLHKMDAYGSLADKVLDWAIRNMQDRKGYFYYQLKPGISSKISYMRWSNAFMFHAISCYLLNRHINQTF</sequence>
<gene>
    <name evidence="1" type="ORF">H9977_10370</name>
</gene>
<dbReference type="SUPFAM" id="SSF48208">
    <property type="entry name" value="Six-hairpin glycosidases"/>
    <property type="match status" value="1"/>
</dbReference>
<dbReference type="EMBL" id="DXEL01000070">
    <property type="protein sequence ID" value="HIX75419.1"/>
    <property type="molecule type" value="Genomic_DNA"/>
</dbReference>
<keyword evidence="1" id="KW-0378">Hydrolase</keyword>
<evidence type="ECO:0000313" key="2">
    <source>
        <dbReference type="Proteomes" id="UP000886740"/>
    </source>
</evidence>
<dbReference type="AlphaFoldDB" id="A0A9D2BHH3"/>
<accession>A0A9D2BHH3</accession>
<reference evidence="1" key="2">
    <citation type="submission" date="2021-04" db="EMBL/GenBank/DDBJ databases">
        <authorList>
            <person name="Gilroy R."/>
        </authorList>
    </citation>
    <scope>NUCLEOTIDE SEQUENCE</scope>
    <source>
        <strain evidence="1">ChiGjej6B6-14162</strain>
    </source>
</reference>
<dbReference type="GO" id="GO:0005975">
    <property type="term" value="P:carbohydrate metabolic process"/>
    <property type="evidence" value="ECO:0007669"/>
    <property type="project" value="InterPro"/>
</dbReference>
<comment type="caution">
    <text evidence="1">The sequence shown here is derived from an EMBL/GenBank/DDBJ whole genome shotgun (WGS) entry which is preliminary data.</text>
</comment>
<evidence type="ECO:0000313" key="1">
    <source>
        <dbReference type="EMBL" id="HIX75419.1"/>
    </source>
</evidence>
<dbReference type="GO" id="GO:0016787">
    <property type="term" value="F:hydrolase activity"/>
    <property type="evidence" value="ECO:0007669"/>
    <property type="project" value="UniProtKB-KW"/>
</dbReference>
<dbReference type="Proteomes" id="UP000886740">
    <property type="component" value="Unassembled WGS sequence"/>
</dbReference>
<reference evidence="1" key="1">
    <citation type="journal article" date="2021" name="PeerJ">
        <title>Extensive microbial diversity within the chicken gut microbiome revealed by metagenomics and culture.</title>
        <authorList>
            <person name="Gilroy R."/>
            <person name="Ravi A."/>
            <person name="Getino M."/>
            <person name="Pursley I."/>
            <person name="Horton D.L."/>
            <person name="Alikhan N.F."/>
            <person name="Baker D."/>
            <person name="Gharbi K."/>
            <person name="Hall N."/>
            <person name="Watson M."/>
            <person name="Adriaenssens E.M."/>
            <person name="Foster-Nyarko E."/>
            <person name="Jarju S."/>
            <person name="Secka A."/>
            <person name="Antonio M."/>
            <person name="Oren A."/>
            <person name="Chaudhuri R.R."/>
            <person name="La Ragione R."/>
            <person name="Hildebrand F."/>
            <person name="Pallen M.J."/>
        </authorList>
    </citation>
    <scope>NUCLEOTIDE SEQUENCE</scope>
    <source>
        <strain evidence="1">ChiGjej6B6-14162</strain>
    </source>
</reference>
<dbReference type="Gene3D" id="1.50.10.20">
    <property type="match status" value="1"/>
</dbReference>
<organism evidence="1 2">
    <name type="scientific">Candidatus Parabacteroides intestinipullorum</name>
    <dbReference type="NCBI Taxonomy" id="2838723"/>
    <lineage>
        <taxon>Bacteria</taxon>
        <taxon>Pseudomonadati</taxon>
        <taxon>Bacteroidota</taxon>
        <taxon>Bacteroidia</taxon>
        <taxon>Bacteroidales</taxon>
        <taxon>Tannerellaceae</taxon>
        <taxon>Parabacteroides</taxon>
    </lineage>
</organism>
<proteinExistence type="predicted"/>
<name>A0A9D2BHH3_9BACT</name>
<protein>
    <submittedName>
        <fullName evidence="1">Glycoside hydrolase family 88 protein</fullName>
    </submittedName>
</protein>
<dbReference type="InterPro" id="IPR008928">
    <property type="entry name" value="6-hairpin_glycosidase_sf"/>
</dbReference>